<feature type="compositionally biased region" description="Polar residues" evidence="12">
    <location>
        <begin position="161"/>
        <end position="182"/>
    </location>
</feature>
<evidence type="ECO:0000256" key="5">
    <source>
        <dbReference type="ARBA" id="ARBA00022729"/>
    </source>
</evidence>
<evidence type="ECO:0000256" key="12">
    <source>
        <dbReference type="SAM" id="MobiDB-lite"/>
    </source>
</evidence>
<dbReference type="Gene3D" id="2.40.170.20">
    <property type="entry name" value="TonB-dependent receptor, beta-barrel domain"/>
    <property type="match status" value="1"/>
</dbReference>
<dbReference type="InterPro" id="IPR039426">
    <property type="entry name" value="TonB-dep_rcpt-like"/>
</dbReference>
<dbReference type="GO" id="GO:0009279">
    <property type="term" value="C:cell outer membrane"/>
    <property type="evidence" value="ECO:0007669"/>
    <property type="project" value="UniProtKB-SubCell"/>
</dbReference>
<dbReference type="PANTHER" id="PTHR30069:SF29">
    <property type="entry name" value="HEMOGLOBIN AND HEMOGLOBIN-HAPTOGLOBIN-BINDING PROTEIN 1-RELATED"/>
    <property type="match status" value="1"/>
</dbReference>
<proteinExistence type="inferred from homology"/>
<feature type="region of interest" description="Disordered" evidence="12">
    <location>
        <begin position="530"/>
        <end position="552"/>
    </location>
</feature>
<keyword evidence="6 11" id="KW-0798">TonB box</keyword>
<keyword evidence="7 10" id="KW-0472">Membrane</keyword>
<dbReference type="InterPro" id="IPR037066">
    <property type="entry name" value="Plug_dom_sf"/>
</dbReference>
<protein>
    <submittedName>
        <fullName evidence="15">TonB-dependent receptor</fullName>
    </submittedName>
</protein>
<dbReference type="CDD" id="cd01347">
    <property type="entry name" value="ligand_gated_channel"/>
    <property type="match status" value="1"/>
</dbReference>
<dbReference type="SUPFAM" id="SSF56935">
    <property type="entry name" value="Porins"/>
    <property type="match status" value="1"/>
</dbReference>
<evidence type="ECO:0000259" key="13">
    <source>
        <dbReference type="Pfam" id="PF00593"/>
    </source>
</evidence>
<dbReference type="Pfam" id="PF07715">
    <property type="entry name" value="Plug"/>
    <property type="match status" value="1"/>
</dbReference>
<feature type="domain" description="TonB-dependent receptor plug" evidence="14">
    <location>
        <begin position="195"/>
        <end position="300"/>
    </location>
</feature>
<evidence type="ECO:0000256" key="3">
    <source>
        <dbReference type="ARBA" id="ARBA00022452"/>
    </source>
</evidence>
<comment type="similarity">
    <text evidence="10 11">Belongs to the TonB-dependent receptor family.</text>
</comment>
<evidence type="ECO:0000256" key="1">
    <source>
        <dbReference type="ARBA" id="ARBA00004571"/>
    </source>
</evidence>
<evidence type="ECO:0000313" key="15">
    <source>
        <dbReference type="EMBL" id="KAA5545455.1"/>
    </source>
</evidence>
<dbReference type="InterPro" id="IPR036942">
    <property type="entry name" value="Beta-barrel_TonB_sf"/>
</dbReference>
<keyword evidence="2 10" id="KW-0813">Transport</keyword>
<accession>A0A5M6DJI9</accession>
<keyword evidence="3 10" id="KW-1134">Transmembrane beta strand</keyword>
<dbReference type="PROSITE" id="PS52016">
    <property type="entry name" value="TONB_DEPENDENT_REC_3"/>
    <property type="match status" value="1"/>
</dbReference>
<keyword evidence="8 15" id="KW-0675">Receptor</keyword>
<feature type="domain" description="TonB-dependent receptor-like beta-barrel" evidence="13">
    <location>
        <begin position="435"/>
        <end position="823"/>
    </location>
</feature>
<comment type="caution">
    <text evidence="15">The sequence shown here is derived from an EMBL/GenBank/DDBJ whole genome shotgun (WGS) entry which is preliminary data.</text>
</comment>
<dbReference type="Pfam" id="PF00593">
    <property type="entry name" value="TonB_dep_Rec_b-barrel"/>
    <property type="match status" value="1"/>
</dbReference>
<evidence type="ECO:0000256" key="7">
    <source>
        <dbReference type="ARBA" id="ARBA00023136"/>
    </source>
</evidence>
<gene>
    <name evidence="15" type="ORF">FYK55_07340</name>
</gene>
<dbReference type="Gene3D" id="2.170.130.10">
    <property type="entry name" value="TonB-dependent receptor, plug domain"/>
    <property type="match status" value="1"/>
</dbReference>
<dbReference type="GO" id="GO:0044718">
    <property type="term" value="P:siderophore transmembrane transport"/>
    <property type="evidence" value="ECO:0007669"/>
    <property type="project" value="TreeGrafter"/>
</dbReference>
<organism evidence="15 16">
    <name type="scientific">Roseiconus nitratireducens</name>
    <dbReference type="NCBI Taxonomy" id="2605748"/>
    <lineage>
        <taxon>Bacteria</taxon>
        <taxon>Pseudomonadati</taxon>
        <taxon>Planctomycetota</taxon>
        <taxon>Planctomycetia</taxon>
        <taxon>Pirellulales</taxon>
        <taxon>Pirellulaceae</taxon>
        <taxon>Roseiconus</taxon>
    </lineage>
</organism>
<evidence type="ECO:0000256" key="11">
    <source>
        <dbReference type="RuleBase" id="RU003357"/>
    </source>
</evidence>
<name>A0A5M6DJI9_9BACT</name>
<dbReference type="PANTHER" id="PTHR30069">
    <property type="entry name" value="TONB-DEPENDENT OUTER MEMBRANE RECEPTOR"/>
    <property type="match status" value="1"/>
</dbReference>
<dbReference type="EMBL" id="VWOX01000003">
    <property type="protein sequence ID" value="KAA5545455.1"/>
    <property type="molecule type" value="Genomic_DNA"/>
</dbReference>
<evidence type="ECO:0000256" key="10">
    <source>
        <dbReference type="PROSITE-ProRule" id="PRU01360"/>
    </source>
</evidence>
<reference evidence="15 16" key="1">
    <citation type="submission" date="2019-08" db="EMBL/GenBank/DDBJ databases">
        <authorList>
            <person name="Dhanesh K."/>
            <person name="Kumar G."/>
            <person name="Sasikala C."/>
            <person name="Venkata Ramana C."/>
        </authorList>
    </citation>
    <scope>NUCLEOTIDE SEQUENCE [LARGE SCALE GENOMIC DNA]</scope>
    <source>
        <strain evidence="15 16">JC645</strain>
    </source>
</reference>
<dbReference type="Proteomes" id="UP000324479">
    <property type="component" value="Unassembled WGS sequence"/>
</dbReference>
<keyword evidence="16" id="KW-1185">Reference proteome</keyword>
<evidence type="ECO:0000313" key="16">
    <source>
        <dbReference type="Proteomes" id="UP000324479"/>
    </source>
</evidence>
<dbReference type="GO" id="GO:0015344">
    <property type="term" value="F:siderophore uptake transmembrane transporter activity"/>
    <property type="evidence" value="ECO:0007669"/>
    <property type="project" value="TreeGrafter"/>
</dbReference>
<feature type="compositionally biased region" description="Low complexity" evidence="12">
    <location>
        <begin position="540"/>
        <end position="550"/>
    </location>
</feature>
<evidence type="ECO:0000256" key="8">
    <source>
        <dbReference type="ARBA" id="ARBA00023170"/>
    </source>
</evidence>
<feature type="region of interest" description="Disordered" evidence="12">
    <location>
        <begin position="80"/>
        <end position="182"/>
    </location>
</feature>
<keyword evidence="4 10" id="KW-0812">Transmembrane</keyword>
<dbReference type="InterPro" id="IPR012910">
    <property type="entry name" value="Plug_dom"/>
</dbReference>
<evidence type="ECO:0000256" key="9">
    <source>
        <dbReference type="ARBA" id="ARBA00023237"/>
    </source>
</evidence>
<keyword evidence="9 10" id="KW-0998">Cell outer membrane</keyword>
<keyword evidence="5" id="KW-0732">Signal</keyword>
<evidence type="ECO:0000256" key="6">
    <source>
        <dbReference type="ARBA" id="ARBA00023077"/>
    </source>
</evidence>
<feature type="region of interest" description="Disordered" evidence="12">
    <location>
        <begin position="1"/>
        <end position="29"/>
    </location>
</feature>
<dbReference type="InterPro" id="IPR000531">
    <property type="entry name" value="Beta-barrel_TonB"/>
</dbReference>
<evidence type="ECO:0000256" key="4">
    <source>
        <dbReference type="ARBA" id="ARBA00022692"/>
    </source>
</evidence>
<evidence type="ECO:0000259" key="14">
    <source>
        <dbReference type="Pfam" id="PF07715"/>
    </source>
</evidence>
<dbReference type="AlphaFoldDB" id="A0A5M6DJI9"/>
<comment type="subcellular location">
    <subcellularLocation>
        <location evidence="1 10">Cell outer membrane</location>
        <topology evidence="1 10">Multi-pass membrane protein</topology>
    </subcellularLocation>
</comment>
<evidence type="ECO:0000256" key="2">
    <source>
        <dbReference type="ARBA" id="ARBA00022448"/>
    </source>
</evidence>
<sequence>MSIKHYRPPADQRHQDNLNNRQHPAPSPRWCDCSRLRTNPLNRIALLAISLLPAFAVNGLADGPLNHSSNPAPLSLTAALQQDSAQQPDDGPTLPEIEVRPPANSDAQPEAVAPSDAAPVLEPPTGQPSGNVTPPADDFTGDFESQPLDPFNANADGGASFSESFPSLSEKTFGGTLSNPTGLNSVVRGDESLFETPRLGTIIDRDDLDRRQATTMYRALQKEVGVMLQQTGNGQLSPFIRGLTGQQVLILVDGIRMNTSILRPGPNQYAATIDPGSIERIEVIRGAESALWGSDAIGGVINVVTRSANPFRGNYLSPELTEIYSTAEASSYTRTAFGGWYGATGVYGGVSYLDVGNLDRGGDFGRQPGTDYQQYSGDLKLQRMLNEDHLLTFAMQHFEQQDLKRSDRFLPFVLGPATDGSVPTQRPTVFDPQQRDLIYGRLEGLLPDDFLFADYYSVTLSGSRTKEASTVDRYASNDPDAVPTRREIGEFDDLGWGTILTAAKDVDVFGKLTYGTDFYSESIDARRVRIDDPTLPGATPTPTDPQYPDDSQADRVGVFTSWHVPLTERLDATTSVRYENINISGTPNFDTLGPTFFKRTYQDWIASVGLGYELTDKVRLVGGYYEGFRAPTIDDLTANKTFLQNNQSVPLVGNLNVQPEHSQTYEVGIKFNTDRFRLQAIEYWTDFSSFISRETIDGARFLTNQTAYLNGTEIDGEYLIRPDLALYGNFYYTYGQITTSDQPISRIPPTQGILGLRFEEPEQRCYVDLYTWMVRRADRYNDSNLGDVRFLPGGTPGYATLNLRTGKSFGNQNQHHLSLSLENITDKYFRVLGSGVDGPGFNAVFGYQYFH</sequence>